<comment type="caution">
    <text evidence="1">The sequence shown here is derived from an EMBL/GenBank/DDBJ whole genome shotgun (WGS) entry which is preliminary data.</text>
</comment>
<gene>
    <name evidence="1" type="ORF">CVT26_011291</name>
</gene>
<name>A0A409VJH4_9AGAR</name>
<reference evidence="1 2" key="1">
    <citation type="journal article" date="2018" name="Evol. Lett.">
        <title>Horizontal gene cluster transfer increased hallucinogenic mushroom diversity.</title>
        <authorList>
            <person name="Reynolds H.T."/>
            <person name="Vijayakumar V."/>
            <person name="Gluck-Thaler E."/>
            <person name="Korotkin H.B."/>
            <person name="Matheny P.B."/>
            <person name="Slot J.C."/>
        </authorList>
    </citation>
    <scope>NUCLEOTIDE SEQUENCE [LARGE SCALE GENOMIC DNA]</scope>
    <source>
        <strain evidence="1 2">SRW20</strain>
    </source>
</reference>
<dbReference type="AlphaFoldDB" id="A0A409VJH4"/>
<evidence type="ECO:0000313" key="1">
    <source>
        <dbReference type="EMBL" id="PPQ66422.1"/>
    </source>
</evidence>
<evidence type="ECO:0000313" key="2">
    <source>
        <dbReference type="Proteomes" id="UP000284706"/>
    </source>
</evidence>
<keyword evidence="2" id="KW-1185">Reference proteome</keyword>
<dbReference type="EMBL" id="NHYE01005631">
    <property type="protein sequence ID" value="PPQ66422.1"/>
    <property type="molecule type" value="Genomic_DNA"/>
</dbReference>
<organism evidence="1 2">
    <name type="scientific">Gymnopilus dilepis</name>
    <dbReference type="NCBI Taxonomy" id="231916"/>
    <lineage>
        <taxon>Eukaryota</taxon>
        <taxon>Fungi</taxon>
        <taxon>Dikarya</taxon>
        <taxon>Basidiomycota</taxon>
        <taxon>Agaricomycotina</taxon>
        <taxon>Agaricomycetes</taxon>
        <taxon>Agaricomycetidae</taxon>
        <taxon>Agaricales</taxon>
        <taxon>Agaricineae</taxon>
        <taxon>Hymenogastraceae</taxon>
        <taxon>Gymnopilus</taxon>
    </lineage>
</organism>
<accession>A0A409VJH4</accession>
<dbReference type="Proteomes" id="UP000284706">
    <property type="component" value="Unassembled WGS sequence"/>
</dbReference>
<proteinExistence type="predicted"/>
<dbReference type="InParanoid" id="A0A409VJH4"/>
<protein>
    <submittedName>
        <fullName evidence="1">Uncharacterized protein</fullName>
    </submittedName>
</protein>
<sequence>MNIFQYSRCLGRKNDASQHRVYPDANPPIRMIHHHGLTLEQQNGLRASQMLIVSNLILEEKRLSDFNFRRANRFSSTRLGGYDTFPFHSPTASVFRQVKHWPAFFPASLYSIGSA</sequence>